<feature type="modified residue" description="Pros-methylhistidine" evidence="12">
    <location>
        <position position="260"/>
    </location>
</feature>
<dbReference type="InterPro" id="IPR009024">
    <property type="entry name" value="Me_CoM_Rdtase_Fd-like_fold"/>
</dbReference>
<keyword evidence="6 10" id="KW-0808">Transferase</keyword>
<evidence type="ECO:0000256" key="2">
    <source>
        <dbReference type="ARBA" id="ARBA00010434"/>
    </source>
</evidence>
<evidence type="ECO:0000313" key="16">
    <source>
        <dbReference type="Proteomes" id="UP000619545"/>
    </source>
</evidence>
<evidence type="ECO:0000256" key="4">
    <source>
        <dbReference type="ARBA" id="ARBA00022481"/>
    </source>
</evidence>
<dbReference type="EMBL" id="DUJS01000002">
    <property type="protein sequence ID" value="HII70120.1"/>
    <property type="molecule type" value="Genomic_DNA"/>
</dbReference>
<dbReference type="SUPFAM" id="SSF55088">
    <property type="entry name" value="Methyl-coenzyme M reductase subunits"/>
    <property type="match status" value="1"/>
</dbReference>
<dbReference type="GO" id="GO:0050524">
    <property type="term" value="F:coenzyme-B sulfoethylthiotransferase activity"/>
    <property type="evidence" value="ECO:0007669"/>
    <property type="project" value="UniProtKB-UniRule"/>
</dbReference>
<comment type="subunit">
    <text evidence="10">Hexamer of two alpha, two beta, and two gamma chains.</text>
</comment>
<dbReference type="InterPro" id="IPR003183">
    <property type="entry name" value="Me_CoM_Rdtase_asu_N"/>
</dbReference>
<evidence type="ECO:0000259" key="14">
    <source>
        <dbReference type="Pfam" id="PF02745"/>
    </source>
</evidence>
<dbReference type="GeneID" id="1476756"/>
<organism evidence="15 16">
    <name type="scientific">Methanopyrus kandleri</name>
    <dbReference type="NCBI Taxonomy" id="2320"/>
    <lineage>
        <taxon>Archaea</taxon>
        <taxon>Methanobacteriati</taxon>
        <taxon>Methanobacteriota</taxon>
        <taxon>Methanomada group</taxon>
        <taxon>Methanopyri</taxon>
        <taxon>Methanopyrales</taxon>
        <taxon>Methanopyraceae</taxon>
        <taxon>Methanopyrus</taxon>
    </lineage>
</organism>
<dbReference type="InterPro" id="IPR009047">
    <property type="entry name" value="Me_CoM_Rdtase_asu_C"/>
</dbReference>
<dbReference type="InterPro" id="IPR015823">
    <property type="entry name" value="Me_CoM_Rdtase_asu_N_sub2"/>
</dbReference>
<evidence type="ECO:0000256" key="5">
    <source>
        <dbReference type="ARBA" id="ARBA00022596"/>
    </source>
</evidence>
<evidence type="ECO:0000256" key="9">
    <source>
        <dbReference type="ARBA" id="ARBA00047772"/>
    </source>
</evidence>
<reference evidence="15" key="1">
    <citation type="journal article" date="2020" name="bioRxiv">
        <title>A rank-normalized archaeal taxonomy based on genome phylogeny resolves widespread incomplete and uneven classifications.</title>
        <authorList>
            <person name="Rinke C."/>
            <person name="Chuvochina M."/>
            <person name="Mussig A.J."/>
            <person name="Chaumeil P.-A."/>
            <person name="Waite D.W."/>
            <person name="Whitman W.B."/>
            <person name="Parks D.H."/>
            <person name="Hugenholtz P."/>
        </authorList>
    </citation>
    <scope>NUCLEOTIDE SEQUENCE</scope>
    <source>
        <strain evidence="15">UBA8853</strain>
    </source>
</reference>
<keyword evidence="5 10" id="KW-0533">Nickel</keyword>
<name>A0A832T8N0_9EURY</name>
<proteinExistence type="inferred from homology"/>
<dbReference type="OMA" id="AMLYDQI"/>
<comment type="cofactor">
    <cofactor evidence="10">
        <name>coenzyme F430</name>
        <dbReference type="ChEBI" id="CHEBI:60540"/>
    </cofactor>
    <text evidence="10">Binds 2 coenzyme F430 non-covalently per MCR complex. Coenzyme F430 is a yellow nickel porphinoid. Methyl-coenzyme-M reductase is activated when the enzyme-bound coenzyme F430 is reduced to the Ni(I) oxidation state.</text>
</comment>
<dbReference type="UniPathway" id="UPA00646">
    <property type="reaction ID" value="UER00699"/>
</dbReference>
<feature type="domain" description="Methyl-coenzyme M reductase alpha subunit C-terminal" evidence="13">
    <location>
        <begin position="319"/>
        <end position="444"/>
    </location>
</feature>
<evidence type="ECO:0000256" key="11">
    <source>
        <dbReference type="PIRSR" id="PIRSR000262-1"/>
    </source>
</evidence>
<dbReference type="Proteomes" id="UP000619545">
    <property type="component" value="Unassembled WGS sequence"/>
</dbReference>
<dbReference type="Gene3D" id="3.30.70.470">
    <property type="match status" value="1"/>
</dbReference>
<dbReference type="Pfam" id="PF02249">
    <property type="entry name" value="MCR_alpha"/>
    <property type="match status" value="1"/>
</dbReference>
<accession>A0A832T8N0</accession>
<keyword evidence="7 10" id="KW-0479">Metal-binding</keyword>
<dbReference type="Gene3D" id="3.90.390.10">
    <property type="entry name" value="Methyl-coenzyme M Reductase, Chain A, domain 1"/>
    <property type="match status" value="1"/>
</dbReference>
<dbReference type="PIRSF" id="PIRSF000262">
    <property type="entry name" value="MCR_alpha"/>
    <property type="match status" value="1"/>
</dbReference>
<comment type="caution">
    <text evidence="15">The sequence shown here is derived from an EMBL/GenBank/DDBJ whole genome shotgun (WGS) entry which is preliminary data.</text>
</comment>
<evidence type="ECO:0000256" key="3">
    <source>
        <dbReference type="ARBA" id="ARBA00011155"/>
    </source>
</evidence>
<dbReference type="InterPro" id="IPR015811">
    <property type="entry name" value="Me_CoM_Rdtase_asu_N_sub1"/>
</dbReference>
<feature type="domain" description="Methyl-coenzyme M reductase alpha subunit N-terminal" evidence="14">
    <location>
        <begin position="6"/>
        <end position="271"/>
    </location>
</feature>
<sequence>MSSAEEKLFMKALKEKFEESPEEKYTKFYIFGGWKQSERKKEFKEWADKIVEERGVPHYNPDIGVPLGQRKLMSYQVSGTDVFVEGDDLHFVNNAAMQQMWDDIRRTVIVGMDTAHRVLERRLGKEVTPETINEYMETLNHALPGGAVVQEHMVEIHPGLTWDCYAKIITGDLELADEIDDKFLIDIEKLFPEEQAEQLIKAIGNRTYQVCRMPTIVGHVCDGATMYRWAAMQIAMSFICAYKIAAGEAAVSDFAFASKHAEVINMGEMLPARRARGENEPGGVPFGVLADCVQTMRKYPDDPAKVALEVIAAGAMLYDQIWLGSYMSGGVGFTQYATAVYTDNILDDYVYYGLEYVEDKYGIAEAEPSMDVVKDVATEVTLYGLEQYERYPAAMETHFGGSQRAAVCAAAAGCSTAFATGHAQAGLNGWYLSQILHKEGHGRLGFYGYALQDQCGAANSLSVRSDEGLPLELRGPNYPNYAMNVGHLGEYAGIVQAAHAARGDAFCVHPVIKVAFADENLVFDFTEPRKEFAKGALREFEPAGERDLIVPAE</sequence>
<evidence type="ECO:0000259" key="13">
    <source>
        <dbReference type="Pfam" id="PF02249"/>
    </source>
</evidence>
<comment type="catalytic activity">
    <reaction evidence="9">
        <text>coenzyme B + methyl-coenzyme M = methane + coenzyme M-coenzyme B heterodisulfide</text>
        <dbReference type="Rhea" id="RHEA:12532"/>
        <dbReference type="ChEBI" id="CHEBI:16183"/>
        <dbReference type="ChEBI" id="CHEBI:58286"/>
        <dbReference type="ChEBI" id="CHEBI:58411"/>
        <dbReference type="ChEBI" id="CHEBI:58596"/>
        <dbReference type="EC" id="2.8.4.1"/>
    </reaction>
    <physiologicalReaction direction="left-to-right" evidence="9">
        <dbReference type="Rhea" id="RHEA:12533"/>
    </physiologicalReaction>
</comment>
<evidence type="ECO:0000256" key="8">
    <source>
        <dbReference type="ARBA" id="ARBA00022994"/>
    </source>
</evidence>
<dbReference type="AlphaFoldDB" id="A0A832T8N0"/>
<feature type="binding site" description="axial binding residue" evidence="11">
    <location>
        <position position="150"/>
    </location>
    <ligand>
        <name>coenzyme F430</name>
        <dbReference type="ChEBI" id="CHEBI:60540"/>
    </ligand>
    <ligandPart>
        <name>Ni</name>
        <dbReference type="ChEBI" id="CHEBI:28112"/>
    </ligandPart>
</feature>
<evidence type="ECO:0000313" key="15">
    <source>
        <dbReference type="EMBL" id="HII70120.1"/>
    </source>
</evidence>
<keyword evidence="8 10" id="KW-0484">Methanogenesis</keyword>
<evidence type="ECO:0000256" key="7">
    <source>
        <dbReference type="ARBA" id="ARBA00022723"/>
    </source>
</evidence>
<dbReference type="Gene3D" id="1.20.840.10">
    <property type="entry name" value="Methyl-coenzyme M reductase, alpha/beta subunit, C-terminal"/>
    <property type="match status" value="1"/>
</dbReference>
<evidence type="ECO:0000256" key="10">
    <source>
        <dbReference type="PIRNR" id="PIRNR000262"/>
    </source>
</evidence>
<dbReference type="SUPFAM" id="SSF48081">
    <property type="entry name" value="Methyl-coenzyme M reductase alpha and beta chain C-terminal domain"/>
    <property type="match status" value="1"/>
</dbReference>
<comment type="similarity">
    <text evidence="2">Belongs to the methyl-coenzyme M reductase alpha subunit family.</text>
</comment>
<feature type="modified residue" description="5-methylarginine" evidence="12">
    <location>
        <position position="274"/>
    </location>
</feature>
<gene>
    <name evidence="15" type="primary">mcrA</name>
    <name evidence="15" type="ORF">HA336_02660</name>
</gene>
<dbReference type="GO" id="GO:0046872">
    <property type="term" value="F:metal ion binding"/>
    <property type="evidence" value="ECO:0007669"/>
    <property type="project" value="UniProtKB-UniRule"/>
</dbReference>
<evidence type="ECO:0000256" key="1">
    <source>
        <dbReference type="ARBA" id="ARBA00005149"/>
    </source>
</evidence>
<dbReference type="GO" id="GO:0015948">
    <property type="term" value="P:methanogenesis"/>
    <property type="evidence" value="ECO:0007669"/>
    <property type="project" value="UniProtKB-UniRule"/>
</dbReference>
<dbReference type="NCBIfam" id="TIGR03256">
    <property type="entry name" value="met_CoM_red_alp"/>
    <property type="match status" value="1"/>
</dbReference>
<dbReference type="Pfam" id="PF02745">
    <property type="entry name" value="MCR_alpha_N"/>
    <property type="match status" value="1"/>
</dbReference>
<comment type="function">
    <text evidence="10">Component of the methyl-coenzyme M reductase (MCR) I that catalyzes the reductive cleavage of methyl-coenzyme M (CoM-S-CH3 or 2-(methylthio)ethanesulfonate) using coenzyme B (CoB or 7-mercaptoheptanoylthreonine phosphate) as reductant which results in the production of methane and the mixed heterodisulfide of CoB and CoM (CoM-S-S-CoB). This is the final step in methanogenesis.</text>
</comment>
<evidence type="ECO:0000256" key="6">
    <source>
        <dbReference type="ARBA" id="ARBA00022679"/>
    </source>
</evidence>
<evidence type="ECO:0000256" key="12">
    <source>
        <dbReference type="PIRSR" id="PIRSR000262-2"/>
    </source>
</evidence>
<dbReference type="SMR" id="A0A832T8N0"/>
<protein>
    <recommendedName>
        <fullName evidence="10">Methyl-coenzyme M reductase subunit alpha</fullName>
        <ecNumber evidence="10">2.8.4.1</ecNumber>
    </recommendedName>
</protein>
<dbReference type="EC" id="2.8.4.1" evidence="10"/>
<keyword evidence="4" id="KW-0488">Methylation</keyword>
<dbReference type="RefSeq" id="WP_011019025.1">
    <property type="nucleotide sequence ID" value="NZ_DUJS01000002.1"/>
</dbReference>
<dbReference type="InterPro" id="IPR008924">
    <property type="entry name" value="Me_CoM_Rdtase_asu/bsu_C"/>
</dbReference>
<dbReference type="InterPro" id="IPR016212">
    <property type="entry name" value="Me_CoM_Rdtase_asu"/>
</dbReference>
<comment type="pathway">
    <text evidence="1 10">One-carbon metabolism; methyl-coenzyme M reduction; methane from methyl-coenzyme M: step 1/1.</text>
</comment>
<comment type="subunit">
    <text evidence="3">MCR is a hexamer of two alpha, two beta, and two gamma chains, forming a dimer of heterotrimers.</text>
</comment>